<organism evidence="2 3">
    <name type="scientific">Tanacetum coccineum</name>
    <dbReference type="NCBI Taxonomy" id="301880"/>
    <lineage>
        <taxon>Eukaryota</taxon>
        <taxon>Viridiplantae</taxon>
        <taxon>Streptophyta</taxon>
        <taxon>Embryophyta</taxon>
        <taxon>Tracheophyta</taxon>
        <taxon>Spermatophyta</taxon>
        <taxon>Magnoliopsida</taxon>
        <taxon>eudicotyledons</taxon>
        <taxon>Gunneridae</taxon>
        <taxon>Pentapetalae</taxon>
        <taxon>asterids</taxon>
        <taxon>campanulids</taxon>
        <taxon>Asterales</taxon>
        <taxon>Asteraceae</taxon>
        <taxon>Asteroideae</taxon>
        <taxon>Anthemideae</taxon>
        <taxon>Anthemidinae</taxon>
        <taxon>Tanacetum</taxon>
    </lineage>
</organism>
<comment type="caution">
    <text evidence="2">The sequence shown here is derived from an EMBL/GenBank/DDBJ whole genome shotgun (WGS) entry which is preliminary data.</text>
</comment>
<evidence type="ECO:0000313" key="2">
    <source>
        <dbReference type="EMBL" id="GJS76436.1"/>
    </source>
</evidence>
<reference evidence="2" key="1">
    <citation type="journal article" date="2022" name="Int. J. Mol. Sci.">
        <title>Draft Genome of Tanacetum Coccineum: Genomic Comparison of Closely Related Tanacetum-Family Plants.</title>
        <authorList>
            <person name="Yamashiro T."/>
            <person name="Shiraishi A."/>
            <person name="Nakayama K."/>
            <person name="Satake H."/>
        </authorList>
    </citation>
    <scope>NUCLEOTIDE SEQUENCE</scope>
</reference>
<dbReference type="Proteomes" id="UP001151760">
    <property type="component" value="Unassembled WGS sequence"/>
</dbReference>
<keyword evidence="3" id="KW-1185">Reference proteome</keyword>
<reference evidence="2" key="2">
    <citation type="submission" date="2022-01" db="EMBL/GenBank/DDBJ databases">
        <authorList>
            <person name="Yamashiro T."/>
            <person name="Shiraishi A."/>
            <person name="Satake H."/>
            <person name="Nakayama K."/>
        </authorList>
    </citation>
    <scope>NUCLEOTIDE SEQUENCE</scope>
</reference>
<evidence type="ECO:0000256" key="1">
    <source>
        <dbReference type="SAM" id="MobiDB-lite"/>
    </source>
</evidence>
<gene>
    <name evidence="2" type="ORF">Tco_0726317</name>
</gene>
<name>A0ABQ4YGC1_9ASTR</name>
<feature type="region of interest" description="Disordered" evidence="1">
    <location>
        <begin position="108"/>
        <end position="129"/>
    </location>
</feature>
<protein>
    <submittedName>
        <fullName evidence="2">Uncharacterized protein</fullName>
    </submittedName>
</protein>
<accession>A0ABQ4YGC1</accession>
<sequence>MQQTGIQCYNHKEFRHVARECQKPKRARDSAYHKEKMLYQELEAHYMYMVNIQEATPDVAANSGPIFDAEPLHKVHNNKDDYNVFANDRQHHEQPESINDTYLVEQGDTNITSDSSDMSNNGEEVDQDDQMLKKERELLASLIEQMKIEIDGSKQTNKSIESSNKALREANMFLNFELKRYQNTDFVKNTREKCAKAYGLLEEQKVKTEKSFSADTEKILGLNKRISEMENEMSAHK</sequence>
<evidence type="ECO:0000313" key="3">
    <source>
        <dbReference type="Proteomes" id="UP001151760"/>
    </source>
</evidence>
<feature type="compositionally biased region" description="Polar residues" evidence="1">
    <location>
        <begin position="108"/>
        <end position="122"/>
    </location>
</feature>
<proteinExistence type="predicted"/>
<dbReference type="EMBL" id="BQNB010010375">
    <property type="protein sequence ID" value="GJS76436.1"/>
    <property type="molecule type" value="Genomic_DNA"/>
</dbReference>